<feature type="chain" id="PRO_5046201382" evidence="4">
    <location>
        <begin position="24"/>
        <end position="343"/>
    </location>
</feature>
<dbReference type="Proteomes" id="UP001589698">
    <property type="component" value="Unassembled WGS sequence"/>
</dbReference>
<evidence type="ECO:0000313" key="7">
    <source>
        <dbReference type="Proteomes" id="UP001589698"/>
    </source>
</evidence>
<dbReference type="PANTHER" id="PTHR30024">
    <property type="entry name" value="ALIPHATIC SULFONATES-BINDING PROTEIN-RELATED"/>
    <property type="match status" value="1"/>
</dbReference>
<evidence type="ECO:0000256" key="3">
    <source>
        <dbReference type="ARBA" id="ARBA00022729"/>
    </source>
</evidence>
<evidence type="ECO:0000259" key="5">
    <source>
        <dbReference type="Pfam" id="PF09084"/>
    </source>
</evidence>
<comment type="subcellular location">
    <subcellularLocation>
        <location evidence="1">Periplasm</location>
    </subcellularLocation>
</comment>
<protein>
    <submittedName>
        <fullName evidence="6">ABC transporter substrate-binding protein</fullName>
    </submittedName>
</protein>
<dbReference type="RefSeq" id="WP_378518198.1">
    <property type="nucleotide sequence ID" value="NZ_CBCSDI010000002.1"/>
</dbReference>
<keyword evidence="7" id="KW-1185">Reference proteome</keyword>
<evidence type="ECO:0000256" key="1">
    <source>
        <dbReference type="ARBA" id="ARBA00004418"/>
    </source>
</evidence>
<evidence type="ECO:0000256" key="2">
    <source>
        <dbReference type="ARBA" id="ARBA00010742"/>
    </source>
</evidence>
<comment type="similarity">
    <text evidence="2">Belongs to the bacterial solute-binding protein SsuA/TauA family.</text>
</comment>
<dbReference type="SUPFAM" id="SSF53850">
    <property type="entry name" value="Periplasmic binding protein-like II"/>
    <property type="match status" value="1"/>
</dbReference>
<dbReference type="Gene3D" id="3.40.190.10">
    <property type="entry name" value="Periplasmic binding protein-like II"/>
    <property type="match status" value="2"/>
</dbReference>
<proteinExistence type="inferred from homology"/>
<reference evidence="6 7" key="1">
    <citation type="submission" date="2024-09" db="EMBL/GenBank/DDBJ databases">
        <authorList>
            <person name="Sun Q."/>
            <person name="Mori K."/>
        </authorList>
    </citation>
    <scope>NUCLEOTIDE SEQUENCE [LARGE SCALE GENOMIC DNA]</scope>
    <source>
        <strain evidence="6 7">CCM 8654</strain>
    </source>
</reference>
<dbReference type="PROSITE" id="PS51257">
    <property type="entry name" value="PROKAR_LIPOPROTEIN"/>
    <property type="match status" value="1"/>
</dbReference>
<comment type="caution">
    <text evidence="6">The sequence shown here is derived from an EMBL/GenBank/DDBJ whole genome shotgun (WGS) entry which is preliminary data.</text>
</comment>
<evidence type="ECO:0000256" key="4">
    <source>
        <dbReference type="SAM" id="SignalP"/>
    </source>
</evidence>
<dbReference type="Pfam" id="PF09084">
    <property type="entry name" value="NMT1"/>
    <property type="match status" value="1"/>
</dbReference>
<feature type="domain" description="SsuA/THI5-like" evidence="5">
    <location>
        <begin position="56"/>
        <end position="263"/>
    </location>
</feature>
<dbReference type="EMBL" id="JBHLXH010000001">
    <property type="protein sequence ID" value="MFC0222547.1"/>
    <property type="molecule type" value="Genomic_DNA"/>
</dbReference>
<sequence length="343" mass="36022">MSLTPTRRALAAVATTVAVAVTAAGCGGSSGAATDDGKTVVRYQSYLGTVNLPELADALGYYDGTSVELKRLGDVQGGPESLRALATDQVDYSAAFLGAIAKLESTGAPIQTYVAYYGSDDTVNSSLLVRKGDGIEGPRDLIGKKVAVNTLGANAEAVIDTYLADGGLSQDEIAQVTLVPLPPATSESSLREKQVDAVYLNGTFREVALQRPGLEVLVDDTDVVGPYNGGGISLRDQWVKEHPEGAKEFVAGMAKAVAWAQEHSAKEVVDTISTYLEEDGRGEQADALTYWKGLGISSKGGTLSDDDFSIWVDWLEANGEVEDGAVDVGDLYSNDLNPYAKEG</sequence>
<dbReference type="InterPro" id="IPR015168">
    <property type="entry name" value="SsuA/THI5"/>
</dbReference>
<accession>A0ABV6E0N5</accession>
<gene>
    <name evidence="6" type="ORF">ACFFJG_08645</name>
</gene>
<keyword evidence="3 4" id="KW-0732">Signal</keyword>
<organism evidence="6 7">
    <name type="scientific">Nocardioides zeicaulis</name>
    <dbReference type="NCBI Taxonomy" id="1776857"/>
    <lineage>
        <taxon>Bacteria</taxon>
        <taxon>Bacillati</taxon>
        <taxon>Actinomycetota</taxon>
        <taxon>Actinomycetes</taxon>
        <taxon>Propionibacteriales</taxon>
        <taxon>Nocardioidaceae</taxon>
        <taxon>Nocardioides</taxon>
    </lineage>
</organism>
<name>A0ABV6E0N5_9ACTN</name>
<evidence type="ECO:0000313" key="6">
    <source>
        <dbReference type="EMBL" id="MFC0222547.1"/>
    </source>
</evidence>
<feature type="signal peptide" evidence="4">
    <location>
        <begin position="1"/>
        <end position="23"/>
    </location>
</feature>
<dbReference type="PANTHER" id="PTHR30024:SF47">
    <property type="entry name" value="TAURINE-BINDING PERIPLASMIC PROTEIN"/>
    <property type="match status" value="1"/>
</dbReference>